<protein>
    <recommendedName>
        <fullName evidence="2">Novel STAND NTPase 1 domain-containing protein</fullName>
    </recommendedName>
</protein>
<dbReference type="InterPro" id="IPR027417">
    <property type="entry name" value="P-loop_NTPase"/>
</dbReference>
<dbReference type="InterPro" id="IPR049052">
    <property type="entry name" value="nSTAND1"/>
</dbReference>
<evidence type="ECO:0000256" key="1">
    <source>
        <dbReference type="SAM" id="Phobius"/>
    </source>
</evidence>
<dbReference type="SUPFAM" id="SSF50998">
    <property type="entry name" value="Quinoprotein alcohol dehydrogenase-like"/>
    <property type="match status" value="1"/>
</dbReference>
<keyword evidence="4" id="KW-1185">Reference proteome</keyword>
<evidence type="ECO:0000313" key="4">
    <source>
        <dbReference type="Proteomes" id="UP001499967"/>
    </source>
</evidence>
<organism evidence="3 4">
    <name type="scientific">Pseudonocardia zijingensis</name>
    <dbReference type="NCBI Taxonomy" id="153376"/>
    <lineage>
        <taxon>Bacteria</taxon>
        <taxon>Bacillati</taxon>
        <taxon>Actinomycetota</taxon>
        <taxon>Actinomycetes</taxon>
        <taxon>Pseudonocardiales</taxon>
        <taxon>Pseudonocardiaceae</taxon>
        <taxon>Pseudonocardia</taxon>
    </lineage>
</organism>
<dbReference type="InterPro" id="IPR009003">
    <property type="entry name" value="Peptidase_S1_PA"/>
</dbReference>
<proteinExistence type="predicted"/>
<keyword evidence="1" id="KW-0812">Transmembrane</keyword>
<feature type="domain" description="Novel STAND NTPase 1" evidence="2">
    <location>
        <begin position="214"/>
        <end position="577"/>
    </location>
</feature>
<dbReference type="SUPFAM" id="SSF50494">
    <property type="entry name" value="Trypsin-like serine proteases"/>
    <property type="match status" value="1"/>
</dbReference>
<sequence length="1353" mass="142916">MTVPSTSQDHTLAARVAVRVLTGGGEVVGAGFLVGTDLVATCAHVVASAVGSDPYAPEPPPGHVRLDFPMLPGEPVRALVHRWLPIAEDGTGDIAVLRPVDPLPHEARVPPLRRVDQLWDHPFRVLGFPEGMVDGVWTTGRIRGAQGTRWFQLQSAVGDQPIVEGFSGAPVWHEETGAVVGMTVAADRSGTTTTAYLVPVDQVLGADPELLPCPYRGLEPFTEEHAEFFFGRDADVDVLAAAVAAHPLVAVVGPSGVGKSSLVGAGLVPRLRASGTRIARLTPIPGQPVEPALAAALAPDGAREGADGSDVVLVVDQFEELAAGQPAAARALLERVGELVTGDAPAAPRVRAVLTLRSATLDEVVVPELAGLLGTGTVLVPPMQRGQLRDAVVAPAERAPGLSFEPGLVDRILDDAAAEPGGLPLLESLLTELWSRREGGYLTIRAYEEAGGVAGVIATHAESVLAGFTDPDDAARLRRLLTSLATPDRDGRFTRASLPWADVPADLRPVVHRLAAGRLVVIAHSATGTEHVQLAHQALIAHWPRLRDWLTEDRDFLAWRAQLDAQRERWDDAGRDDGALLRGTPLSSALDWVPTRSADISEAGREYIRRSRARQRREVRRWRLVTALLAVLVLAAGSLAVVAVARGNRVDQQLRLANAELVAQAALAQAGVDPLLATRLALTAWHLDPANGSARTALVNQYLAMRSVETAFPNVRGSYLDTVVVAPGADRALVRSGPGLAVLDGLAVGAPSRWVVPLPADFRTAGFIDGGATLVGLAGNGDLLRWDVPTRSGPVRTPAGIVAPSGALVEMDVDAARAGWMQPTEPGVFSLELRDTRTGAAIPHEVAPIADPGGVRVELPRDPGLVVLQAGADAAEVGPLLVRSLADGAEVAQYPPGSVTTAAADARVLSCEENGTTAVLRGLADGAEIRRFPLGGGCSGEIPLMVTGDGEHLLEITGFNAGTSSRAARLTRLADGRTYGLALPPDTRQALNARATVPLAVVGDDASPAVLLAHGSSLLRLRARPVPADQGTTLWPVDDERYTVAFEVGRLAVLDQELRPLGELTAADDGFDAGGFSRVGRGLVTVVPPPRGWTVMDLALPTLDPLSEHPIRTGDPARNPRVLVTDDRIVVAAQHLVRVWDRATGGLLHDLRLPESEFRSSPEIAVRPGRPDELLVVKNLGSAVWNLQQGRRIADVAATGTLQPITWAFFPSGDRVVALTLGSNLEIRSADDMQPVRPAFPAPGTVVLLGVSQDGHVVTIRHQGVEQVVFWDPQRGAESGAFALPAMYRFSEVTEDGRELRISTESGGVPFSLPLSAQQWADRLCGIADQPFTEEERALLPPGVGFDHPCAAG</sequence>
<keyword evidence="1" id="KW-0472">Membrane</keyword>
<keyword evidence="1" id="KW-1133">Transmembrane helix</keyword>
<evidence type="ECO:0000259" key="2">
    <source>
        <dbReference type="Pfam" id="PF20703"/>
    </source>
</evidence>
<dbReference type="Gene3D" id="2.40.10.120">
    <property type="match status" value="1"/>
</dbReference>
<dbReference type="InterPro" id="IPR011047">
    <property type="entry name" value="Quinoprotein_ADH-like_sf"/>
</dbReference>
<accession>A0ABP4B9L6</accession>
<gene>
    <name evidence="3" type="ORF">GCM10009559_47370</name>
</gene>
<dbReference type="Pfam" id="PF20703">
    <property type="entry name" value="nSTAND1"/>
    <property type="match status" value="1"/>
</dbReference>
<comment type="caution">
    <text evidence="3">The sequence shown here is derived from an EMBL/GenBank/DDBJ whole genome shotgun (WGS) entry which is preliminary data.</text>
</comment>
<evidence type="ECO:0000313" key="3">
    <source>
        <dbReference type="EMBL" id="GAA0947968.1"/>
    </source>
</evidence>
<name>A0ABP4B9L6_9PSEU</name>
<dbReference type="Pfam" id="PF13365">
    <property type="entry name" value="Trypsin_2"/>
    <property type="match status" value="1"/>
</dbReference>
<dbReference type="RefSeq" id="WP_343943726.1">
    <property type="nucleotide sequence ID" value="NZ_BAAAHP010000140.1"/>
</dbReference>
<feature type="transmembrane region" description="Helical" evidence="1">
    <location>
        <begin position="624"/>
        <end position="645"/>
    </location>
</feature>
<reference evidence="4" key="1">
    <citation type="journal article" date="2019" name="Int. J. Syst. Evol. Microbiol.">
        <title>The Global Catalogue of Microorganisms (GCM) 10K type strain sequencing project: providing services to taxonomists for standard genome sequencing and annotation.</title>
        <authorList>
            <consortium name="The Broad Institute Genomics Platform"/>
            <consortium name="The Broad Institute Genome Sequencing Center for Infectious Disease"/>
            <person name="Wu L."/>
            <person name="Ma J."/>
        </authorList>
    </citation>
    <scope>NUCLEOTIDE SEQUENCE [LARGE SCALE GENOMIC DNA]</scope>
    <source>
        <strain evidence="4">JCM 11117</strain>
    </source>
</reference>
<dbReference type="SUPFAM" id="SSF52540">
    <property type="entry name" value="P-loop containing nucleoside triphosphate hydrolases"/>
    <property type="match status" value="1"/>
</dbReference>
<dbReference type="Proteomes" id="UP001499967">
    <property type="component" value="Unassembled WGS sequence"/>
</dbReference>
<dbReference type="EMBL" id="BAAAHP010000140">
    <property type="protein sequence ID" value="GAA0947968.1"/>
    <property type="molecule type" value="Genomic_DNA"/>
</dbReference>